<dbReference type="Proteomes" id="UP000327157">
    <property type="component" value="Chromosome 15"/>
</dbReference>
<organism evidence="2 3">
    <name type="scientific">Pyrus ussuriensis x Pyrus communis</name>
    <dbReference type="NCBI Taxonomy" id="2448454"/>
    <lineage>
        <taxon>Eukaryota</taxon>
        <taxon>Viridiplantae</taxon>
        <taxon>Streptophyta</taxon>
        <taxon>Embryophyta</taxon>
        <taxon>Tracheophyta</taxon>
        <taxon>Spermatophyta</taxon>
        <taxon>Magnoliopsida</taxon>
        <taxon>eudicotyledons</taxon>
        <taxon>Gunneridae</taxon>
        <taxon>Pentapetalae</taxon>
        <taxon>rosids</taxon>
        <taxon>fabids</taxon>
        <taxon>Rosales</taxon>
        <taxon>Rosaceae</taxon>
        <taxon>Amygdaloideae</taxon>
        <taxon>Maleae</taxon>
        <taxon>Pyrus</taxon>
    </lineage>
</organism>
<feature type="region of interest" description="Disordered" evidence="1">
    <location>
        <begin position="92"/>
        <end position="112"/>
    </location>
</feature>
<reference evidence="2 3" key="1">
    <citation type="submission" date="2019-09" db="EMBL/GenBank/DDBJ databases">
        <authorList>
            <person name="Ou C."/>
        </authorList>
    </citation>
    <scope>NUCLEOTIDE SEQUENCE [LARGE SCALE GENOMIC DNA]</scope>
    <source>
        <strain evidence="2">S2</strain>
        <tissue evidence="2">Leaf</tissue>
    </source>
</reference>
<reference evidence="2 3" key="3">
    <citation type="submission" date="2019-11" db="EMBL/GenBank/DDBJ databases">
        <title>A de novo genome assembly of a pear dwarfing rootstock.</title>
        <authorList>
            <person name="Wang F."/>
            <person name="Wang J."/>
            <person name="Li S."/>
            <person name="Zhang Y."/>
            <person name="Fang M."/>
            <person name="Ma L."/>
            <person name="Zhao Y."/>
            <person name="Jiang S."/>
        </authorList>
    </citation>
    <scope>NUCLEOTIDE SEQUENCE [LARGE SCALE GENOMIC DNA]</scope>
    <source>
        <strain evidence="2">S2</strain>
        <tissue evidence="2">Leaf</tissue>
    </source>
</reference>
<evidence type="ECO:0000313" key="3">
    <source>
        <dbReference type="Proteomes" id="UP000327157"/>
    </source>
</evidence>
<keyword evidence="3" id="KW-1185">Reference proteome</keyword>
<gene>
    <name evidence="2" type="ORF">D8674_012912</name>
</gene>
<sequence>MTMDFEGRVCWGGIANSSFWVGEVDGCVKERREGGLGAYGIAEKGGWDLVLNWRRQEGEEREEQIQAFVHKDIESDSVVFVLGEERSGQALLAQESDHRTRSSSSSSLFFDI</sequence>
<dbReference type="AlphaFoldDB" id="A0A5N5GQP1"/>
<name>A0A5N5GQP1_9ROSA</name>
<protein>
    <submittedName>
        <fullName evidence="2">Uncharacterized protein</fullName>
    </submittedName>
</protein>
<proteinExistence type="predicted"/>
<dbReference type="EMBL" id="SMOL01000401">
    <property type="protein sequence ID" value="KAB2617043.1"/>
    <property type="molecule type" value="Genomic_DNA"/>
</dbReference>
<comment type="caution">
    <text evidence="2">The sequence shown here is derived from an EMBL/GenBank/DDBJ whole genome shotgun (WGS) entry which is preliminary data.</text>
</comment>
<feature type="compositionally biased region" description="Low complexity" evidence="1">
    <location>
        <begin position="102"/>
        <end position="112"/>
    </location>
</feature>
<reference evidence="3" key="2">
    <citation type="submission" date="2019-10" db="EMBL/GenBank/DDBJ databases">
        <title>A de novo genome assembly of a pear dwarfing rootstock.</title>
        <authorList>
            <person name="Wang F."/>
            <person name="Wang J."/>
            <person name="Li S."/>
            <person name="Zhang Y."/>
            <person name="Fang M."/>
            <person name="Ma L."/>
            <person name="Zhao Y."/>
            <person name="Jiang S."/>
        </authorList>
    </citation>
    <scope>NUCLEOTIDE SEQUENCE [LARGE SCALE GENOMIC DNA]</scope>
</reference>
<accession>A0A5N5GQP1</accession>
<evidence type="ECO:0000256" key="1">
    <source>
        <dbReference type="SAM" id="MobiDB-lite"/>
    </source>
</evidence>
<evidence type="ECO:0000313" key="2">
    <source>
        <dbReference type="EMBL" id="KAB2617043.1"/>
    </source>
</evidence>